<feature type="modified residue" description="N6-(pyridoxal phosphate)lysine" evidence="11">
    <location>
        <position position="216"/>
    </location>
</feature>
<dbReference type="GO" id="GO:0000105">
    <property type="term" value="P:L-histidine biosynthetic process"/>
    <property type="evidence" value="ECO:0007669"/>
    <property type="project" value="UniProtKB-UniRule"/>
</dbReference>
<evidence type="ECO:0000256" key="1">
    <source>
        <dbReference type="ARBA" id="ARBA00001933"/>
    </source>
</evidence>
<name>A0A840MV81_9PROT</name>
<evidence type="ECO:0000256" key="10">
    <source>
        <dbReference type="ARBA" id="ARBA00047481"/>
    </source>
</evidence>
<keyword evidence="8 11" id="KW-0663">Pyridoxal phosphate</keyword>
<comment type="subunit">
    <text evidence="4 11">Homodimer.</text>
</comment>
<dbReference type="NCBIfam" id="TIGR01141">
    <property type="entry name" value="hisC"/>
    <property type="match status" value="1"/>
</dbReference>
<organism evidence="13 14">
    <name type="scientific">Chitinivorax tropicus</name>
    <dbReference type="NCBI Taxonomy" id="714531"/>
    <lineage>
        <taxon>Bacteria</taxon>
        <taxon>Pseudomonadati</taxon>
        <taxon>Pseudomonadota</taxon>
        <taxon>Betaproteobacteria</taxon>
        <taxon>Chitinivorax</taxon>
    </lineage>
</organism>
<dbReference type="InterPro" id="IPR015421">
    <property type="entry name" value="PyrdxlP-dep_Trfase_major"/>
</dbReference>
<dbReference type="PANTHER" id="PTHR42885">
    <property type="entry name" value="HISTIDINOL-PHOSPHATE AMINOTRANSFERASE-RELATED"/>
    <property type="match status" value="1"/>
</dbReference>
<evidence type="ECO:0000256" key="2">
    <source>
        <dbReference type="ARBA" id="ARBA00005011"/>
    </source>
</evidence>
<accession>A0A840MV81</accession>
<dbReference type="InterPro" id="IPR015422">
    <property type="entry name" value="PyrdxlP-dep_Trfase_small"/>
</dbReference>
<proteinExistence type="inferred from homology"/>
<comment type="pathway">
    <text evidence="2 11">Amino-acid biosynthesis; L-histidine biosynthesis; L-histidine from 5-phospho-alpha-D-ribose 1-diphosphate: step 7/9.</text>
</comment>
<sequence length="359" mass="39933">MTTPEQLIRPEILAMSAYHVPPASKMVKLDAMENPYRLPTALRQQLGQGLGDIAINRYPDAGYGELKGRLRRIYNLPEQAAVMLGNGSDELIQILAMGLARPGAKLMSLEPSFVMYRMIATFCQMQYVGVPLREDFTLDIEATLATIEREQPALIFIAYPNNPTGNHFPAEHITRIIRAAKGLVVVDEAYEAFARDSFLPKVTEFPNLLILRTLSKIGMAGLRLGFMVGAPAWINEFEKLRPPYNVNVLTQYAVETLLDQIDVLREQTEQIKQARMQQVERLATLPTLTQYPSDANFILVRVPDAPAVHAALKVAGILVKNLHGAHPLLQNCLRLTVGTSEENQLLFDALKSALMAMDA</sequence>
<evidence type="ECO:0000256" key="8">
    <source>
        <dbReference type="ARBA" id="ARBA00022898"/>
    </source>
</evidence>
<dbReference type="Gene3D" id="3.40.640.10">
    <property type="entry name" value="Type I PLP-dependent aspartate aminotransferase-like (Major domain)"/>
    <property type="match status" value="1"/>
</dbReference>
<evidence type="ECO:0000256" key="4">
    <source>
        <dbReference type="ARBA" id="ARBA00011738"/>
    </source>
</evidence>
<gene>
    <name evidence="11" type="primary">hisC</name>
    <name evidence="13" type="ORF">HNQ59_002379</name>
</gene>
<comment type="similarity">
    <text evidence="3 11">Belongs to the class-II pyridoxal-phosphate-dependent aminotransferase family. Histidinol-phosphate aminotransferase subfamily.</text>
</comment>
<evidence type="ECO:0000259" key="12">
    <source>
        <dbReference type="Pfam" id="PF00155"/>
    </source>
</evidence>
<dbReference type="GO" id="GO:0030170">
    <property type="term" value="F:pyridoxal phosphate binding"/>
    <property type="evidence" value="ECO:0007669"/>
    <property type="project" value="InterPro"/>
</dbReference>
<comment type="catalytic activity">
    <reaction evidence="10 11">
        <text>L-histidinol phosphate + 2-oxoglutarate = 3-(imidazol-4-yl)-2-oxopropyl phosphate + L-glutamate</text>
        <dbReference type="Rhea" id="RHEA:23744"/>
        <dbReference type="ChEBI" id="CHEBI:16810"/>
        <dbReference type="ChEBI" id="CHEBI:29985"/>
        <dbReference type="ChEBI" id="CHEBI:57766"/>
        <dbReference type="ChEBI" id="CHEBI:57980"/>
        <dbReference type="EC" id="2.6.1.9"/>
    </reaction>
</comment>
<evidence type="ECO:0000256" key="11">
    <source>
        <dbReference type="HAMAP-Rule" id="MF_01023"/>
    </source>
</evidence>
<dbReference type="InterPro" id="IPR005861">
    <property type="entry name" value="HisP_aminotrans"/>
</dbReference>
<comment type="caution">
    <text evidence="13">The sequence shown here is derived from an EMBL/GenBank/DDBJ whole genome shotgun (WGS) entry which is preliminary data.</text>
</comment>
<dbReference type="CDD" id="cd00609">
    <property type="entry name" value="AAT_like"/>
    <property type="match status" value="1"/>
</dbReference>
<dbReference type="SUPFAM" id="SSF53383">
    <property type="entry name" value="PLP-dependent transferases"/>
    <property type="match status" value="1"/>
</dbReference>
<evidence type="ECO:0000256" key="9">
    <source>
        <dbReference type="ARBA" id="ARBA00023102"/>
    </source>
</evidence>
<protein>
    <recommendedName>
        <fullName evidence="11">Histidinol-phosphate aminotransferase</fullName>
        <ecNumber evidence="11">2.6.1.9</ecNumber>
    </recommendedName>
    <alternativeName>
        <fullName evidence="11">Imidazole acetol-phosphate transaminase</fullName>
    </alternativeName>
</protein>
<dbReference type="Gene3D" id="3.90.1150.10">
    <property type="entry name" value="Aspartate Aminotransferase, domain 1"/>
    <property type="match status" value="1"/>
</dbReference>
<evidence type="ECO:0000256" key="6">
    <source>
        <dbReference type="ARBA" id="ARBA00022605"/>
    </source>
</evidence>
<comment type="cofactor">
    <cofactor evidence="1 11">
        <name>pyridoxal 5'-phosphate</name>
        <dbReference type="ChEBI" id="CHEBI:597326"/>
    </cofactor>
</comment>
<dbReference type="Proteomes" id="UP000575898">
    <property type="component" value="Unassembled WGS sequence"/>
</dbReference>
<dbReference type="UniPathway" id="UPA00031">
    <property type="reaction ID" value="UER00012"/>
</dbReference>
<dbReference type="EC" id="2.6.1.9" evidence="11"/>
<dbReference type="HAMAP" id="MF_01023">
    <property type="entry name" value="HisC_aminotrans_2"/>
    <property type="match status" value="1"/>
</dbReference>
<evidence type="ECO:0000256" key="5">
    <source>
        <dbReference type="ARBA" id="ARBA00022576"/>
    </source>
</evidence>
<feature type="domain" description="Aminotransferase class I/classII large" evidence="12">
    <location>
        <begin position="25"/>
        <end position="349"/>
    </location>
</feature>
<dbReference type="EMBL" id="JACHHY010000013">
    <property type="protein sequence ID" value="MBB5019081.1"/>
    <property type="molecule type" value="Genomic_DNA"/>
</dbReference>
<evidence type="ECO:0000256" key="7">
    <source>
        <dbReference type="ARBA" id="ARBA00022679"/>
    </source>
</evidence>
<dbReference type="InterPro" id="IPR015424">
    <property type="entry name" value="PyrdxlP-dep_Trfase"/>
</dbReference>
<dbReference type="RefSeq" id="WP_184039304.1">
    <property type="nucleotide sequence ID" value="NZ_JACHHY010000013.1"/>
</dbReference>
<evidence type="ECO:0000256" key="3">
    <source>
        <dbReference type="ARBA" id="ARBA00007970"/>
    </source>
</evidence>
<keyword evidence="9 11" id="KW-0368">Histidine biosynthesis</keyword>
<dbReference type="InterPro" id="IPR004839">
    <property type="entry name" value="Aminotransferase_I/II_large"/>
</dbReference>
<dbReference type="Pfam" id="PF00155">
    <property type="entry name" value="Aminotran_1_2"/>
    <property type="match status" value="1"/>
</dbReference>
<dbReference type="GO" id="GO:0004400">
    <property type="term" value="F:histidinol-phosphate transaminase activity"/>
    <property type="evidence" value="ECO:0007669"/>
    <property type="project" value="UniProtKB-UniRule"/>
</dbReference>
<dbReference type="PANTHER" id="PTHR42885:SF2">
    <property type="entry name" value="HISTIDINOL-PHOSPHATE AMINOTRANSFERASE"/>
    <property type="match status" value="1"/>
</dbReference>
<keyword evidence="14" id="KW-1185">Reference proteome</keyword>
<keyword evidence="5 11" id="KW-0032">Aminotransferase</keyword>
<reference evidence="13 14" key="1">
    <citation type="submission" date="2020-08" db="EMBL/GenBank/DDBJ databases">
        <title>Genomic Encyclopedia of Type Strains, Phase IV (KMG-IV): sequencing the most valuable type-strain genomes for metagenomic binning, comparative biology and taxonomic classification.</title>
        <authorList>
            <person name="Goeker M."/>
        </authorList>
    </citation>
    <scope>NUCLEOTIDE SEQUENCE [LARGE SCALE GENOMIC DNA]</scope>
    <source>
        <strain evidence="13 14">DSM 27165</strain>
    </source>
</reference>
<evidence type="ECO:0000313" key="14">
    <source>
        <dbReference type="Proteomes" id="UP000575898"/>
    </source>
</evidence>
<keyword evidence="7 11" id="KW-0808">Transferase</keyword>
<evidence type="ECO:0000313" key="13">
    <source>
        <dbReference type="EMBL" id="MBB5019081.1"/>
    </source>
</evidence>
<dbReference type="AlphaFoldDB" id="A0A840MV81"/>
<keyword evidence="6 11" id="KW-0028">Amino-acid biosynthesis</keyword>